<dbReference type="Pfam" id="PF13449">
    <property type="entry name" value="Phytase-like"/>
    <property type="match status" value="1"/>
</dbReference>
<dbReference type="Pfam" id="PF03372">
    <property type="entry name" value="Exo_endo_phos"/>
    <property type="match status" value="1"/>
</dbReference>
<dbReference type="EMBL" id="DSRU01000281">
    <property type="protein sequence ID" value="HFM99997.1"/>
    <property type="molecule type" value="Genomic_DNA"/>
</dbReference>
<dbReference type="PANTHER" id="PTHR43606">
    <property type="entry name" value="PHOSPHATASE, PUTATIVE (AFU_ORTHOLOGUE AFUA_6G08710)-RELATED"/>
    <property type="match status" value="1"/>
</dbReference>
<dbReference type="Pfam" id="PF09423">
    <property type="entry name" value="PhoD"/>
    <property type="match status" value="1"/>
</dbReference>
<sequence length="1938" mass="207373">MNAPMIRFAQFNASLNRNADGQLVNDLSNPVVQDGRGFGANANQELRVQQAKNVAEIIQRSNPDVLLINEFDYFDADPTQAIKLFQQNFLSVSQNGATPVEYPYFYIAPSNTGVPTGFDLNNNGAAVTEVVNGIGAPGYGDDAFGFGSFPGQFGMVLLSKYPIDTANVRTFQKFLWKDMPGNLLTNDPTVDDPATAVSENLSGFYSPEEQSILRLSSKSHWDVPIQLPNGEVVHALVSHPTPPVFDGPEDRNGKRNYDEIRFWSDYVSPGQGGYIYDDKGGTGGLTPGSSFVIMGDQNADPNDGDSYQAAILQLLQNPNINTNTIPSSSGGPQQTALQGGANLNHTSNPAFDTADFADTTPGNLRADYVLPSANLDIAGSGIFWPVNTDPTFAPVGVFNPTLPGGYPSSDHRSVYVDIQVGATQAGVTIPAVGNFLGQTVIPTGFVPTGAAGRINGVEVPVGGLSGVAYDATKQVYYAISDDRSSNARFYTFTADVTKLGTQGVTFTNVTQLKDASGNPFAENSLDPEDIALTSKGTVFISSEGEARPDLGATRVTNPFIKEFNLATGKEMRSLTIPTKFNPVVEDTNGNGIVDADDTQTSGIRNNLALESLTITPNQKVLFTAAENALLQDGAVAGVGVGSPTRIVQYNLVNGQPEKEYLYQVDPVAFPPNPAGAFNTNGLVDLLAIDDRGTLLAVERSFSVGAVGTPGNTGNTIKIYEISTQGATDISAYEGLNDLTLEQRAAIQPVQKRLLLNLDDLNLPTGSDNIEGIEFGPKLPDGRQSIVLVSDNNFSPTQFTQILALDAERIPTAIPSLETRPDLLDDDIQDADADDPAIYVHPTDSAKSVVITAVKNGGLRIYDLGGSLVQEINPGDIRYNNVDLIYGYELGKKKVDLAIATDRENDTLAIFQIDPNAKNGNYLKDITANNIGTIFQDLPFESPYDSDERSAYGIATYKSPVSDDFFVFVNRRETGDVAQLELVNRGGKVSFELVRSFTVPLPAGAPADTDPQLEGMVVDQETGFLYIGQENVGIWKYQAEPTGSNTGKLVDLVKDLGGQNLTDDVEGLTIYYGKDGKGYLLASSQGDNTFAVYSREGNNDFLGRFAVGPNGSIDSVQESDGAEVINVPLGPNYPFGLFVTQDGDNDPKVLVDDEGELENINSNFKFVPWENIANAFPNPLNIDTTSYNPRNPQPQSLTAIASGDVTQNSAVLLAQSNFVGEVEIQYSTDPNFEADENEVSATVTVAGVPVKVAISGLKSNTEYFYRVTDAAGDVEVGRFSTAARVGTYTGLRFGVTGDWQQAPPYPSLANVDTAGLEFFLKLGDTIYADTETPALPGVTQARTLDDFRTKHAEVIASRFGLNTVNDFYRTTPLLATIDDHEVVDNFAGGAKPGESPDAPDIGSSPDPLFTDAVDFVNDTRAYEDALQAFQEFHAIRNEFYGETGDARTAGERKLYRANSYGSDAAVFVLDTRSFRDAQLDPANLANPAPFLVEAFDPTRTLLGKQQLSDLKQDLLKAQANGITWKFIAVPEPIQNFGVINAEDRFEGYAAERAELLQFIDENNIENVVFFSGDFHGTLVNNLTYQVAPGQAQIQSGAFEIVTGPAAFFDGLFGPTVAQLSLAAGFITPEQFAFYQSLPVAPDADDLLNDKDDFIKQILKAQTDAFGYDPLGLQGSPIAATLVQGDYLSTHTYGWTQVDIDQVTQKLTVTTYGIPAYSEADLLANPTAITGLTPSVVSQFEVNAQLSGIRGTSRSEVLYGTEADETFYGLGGNDTIYAAEGNNTVWTLDGRDRIYTGAGNDFISAGNGNNRIYAGEGINRILAGAGNDLVYAGAGSDFIQVGGGTNTIYAGEGNNTIVSVGQDVIYTGSGADTFVLGKGAGEATINGFGANDKISLSGGLKYSDLTINPFKGDTRISAGSDVIATLKWVAPAQVTSNLFA</sequence>
<organism evidence="2">
    <name type="scientific">Oscillatoriales cyanobacterium SpSt-418</name>
    <dbReference type="NCBI Taxonomy" id="2282169"/>
    <lineage>
        <taxon>Bacteria</taxon>
        <taxon>Bacillati</taxon>
        <taxon>Cyanobacteriota</taxon>
        <taxon>Cyanophyceae</taxon>
        <taxon>Oscillatoriophycideae</taxon>
        <taxon>Oscillatoriales</taxon>
    </lineage>
</organism>
<dbReference type="InterPro" id="IPR052900">
    <property type="entry name" value="Phospholipid_Metab_Enz"/>
</dbReference>
<dbReference type="InterPro" id="IPR036691">
    <property type="entry name" value="Endo/exonu/phosph_ase_sf"/>
</dbReference>
<reference evidence="2" key="1">
    <citation type="journal article" date="2020" name="mSystems">
        <title>Genome- and Community-Level Interaction Insights into Carbon Utilization and Element Cycling Functions of Hydrothermarchaeota in Hydrothermal Sediment.</title>
        <authorList>
            <person name="Zhou Z."/>
            <person name="Liu Y."/>
            <person name="Xu W."/>
            <person name="Pan J."/>
            <person name="Luo Z.H."/>
            <person name="Li M."/>
        </authorList>
    </citation>
    <scope>NUCLEOTIDE SEQUENCE [LARGE SCALE GENOMIC DNA]</scope>
    <source>
        <strain evidence="2">SpSt-418</strain>
    </source>
</reference>
<gene>
    <name evidence="2" type="ORF">ENR64_20010</name>
</gene>
<dbReference type="Gene3D" id="2.150.10.10">
    <property type="entry name" value="Serralysin-like metalloprotease, C-terminal"/>
    <property type="match status" value="1"/>
</dbReference>
<dbReference type="GO" id="GO:0016158">
    <property type="term" value="F:inositol hexakisphosphate 3-phosphatase activity"/>
    <property type="evidence" value="ECO:0007669"/>
    <property type="project" value="InterPro"/>
</dbReference>
<feature type="domain" description="BPP" evidence="1">
    <location>
        <begin position="802"/>
        <end position="1175"/>
    </location>
</feature>
<evidence type="ECO:0000259" key="1">
    <source>
        <dbReference type="PROSITE" id="PS51662"/>
    </source>
</evidence>
<dbReference type="InterPro" id="IPR011044">
    <property type="entry name" value="Quino_amine_DH_bsu"/>
</dbReference>
<dbReference type="InterPro" id="IPR032093">
    <property type="entry name" value="PhoD_N"/>
</dbReference>
<protein>
    <submittedName>
        <fullName evidence="2">Phytase</fullName>
    </submittedName>
</protein>
<dbReference type="InterPro" id="IPR011042">
    <property type="entry name" value="6-blade_b-propeller_TolB-like"/>
</dbReference>
<dbReference type="Gene3D" id="2.60.40.380">
    <property type="entry name" value="Purple acid phosphatase-like, N-terminal"/>
    <property type="match status" value="1"/>
</dbReference>
<dbReference type="SUPFAM" id="SSF56219">
    <property type="entry name" value="DNase I-like"/>
    <property type="match status" value="1"/>
</dbReference>
<dbReference type="Pfam" id="PF16655">
    <property type="entry name" value="PhoD_N"/>
    <property type="match status" value="1"/>
</dbReference>
<dbReference type="InterPro" id="IPR038607">
    <property type="entry name" value="PhoD-like_sf"/>
</dbReference>
<dbReference type="InterPro" id="IPR003431">
    <property type="entry name" value="B-propeller_Phytase"/>
</dbReference>
<comment type="caution">
    <text evidence="2">The sequence shown here is derived from an EMBL/GenBank/DDBJ whole genome shotgun (WGS) entry which is preliminary data.</text>
</comment>
<evidence type="ECO:0000313" key="2">
    <source>
        <dbReference type="EMBL" id="HFM99997.1"/>
    </source>
</evidence>
<proteinExistence type="predicted"/>
<dbReference type="InterPro" id="IPR005135">
    <property type="entry name" value="Endo/exonuclease/phosphatase"/>
</dbReference>
<dbReference type="GO" id="GO:0005509">
    <property type="term" value="F:calcium ion binding"/>
    <property type="evidence" value="ECO:0007669"/>
    <property type="project" value="InterPro"/>
</dbReference>
<dbReference type="InterPro" id="IPR001343">
    <property type="entry name" value="Hemolysn_Ca-bd"/>
</dbReference>
<dbReference type="PROSITE" id="PS51662">
    <property type="entry name" value="BP_PHYTASE"/>
    <property type="match status" value="1"/>
</dbReference>
<dbReference type="PANTHER" id="PTHR43606:SF1">
    <property type="entry name" value="PHOD-LIKE PHOSPHATASE METALLOPHOSPHATASE DOMAIN-CONTAINING PROTEIN"/>
    <property type="match status" value="1"/>
</dbReference>
<dbReference type="SUPFAM" id="SSF50956">
    <property type="entry name" value="Thermostable phytase (3-phytase)"/>
    <property type="match status" value="1"/>
</dbReference>
<name>A0A7C3PRI7_9CYAN</name>
<dbReference type="InterPro" id="IPR029052">
    <property type="entry name" value="Metallo-depent_PP-like"/>
</dbReference>
<dbReference type="Gene3D" id="2.120.10.30">
    <property type="entry name" value="TolB, C-terminal domain"/>
    <property type="match status" value="1"/>
</dbReference>
<dbReference type="Pfam" id="PF00353">
    <property type="entry name" value="HemolysinCabind"/>
    <property type="match status" value="4"/>
</dbReference>
<dbReference type="Gene3D" id="3.60.21.70">
    <property type="entry name" value="PhoD-like phosphatase"/>
    <property type="match status" value="1"/>
</dbReference>
<dbReference type="SUPFAM" id="SSF56300">
    <property type="entry name" value="Metallo-dependent phosphatases"/>
    <property type="match status" value="1"/>
</dbReference>
<accession>A0A7C3PRI7</accession>
<dbReference type="Gene3D" id="3.60.10.10">
    <property type="entry name" value="Endonuclease/exonuclease/phosphatase"/>
    <property type="match status" value="1"/>
</dbReference>
<dbReference type="InterPro" id="IPR027372">
    <property type="entry name" value="Phytase-like_dom"/>
</dbReference>
<dbReference type="SUPFAM" id="SSF50969">
    <property type="entry name" value="YVTN repeat-like/Quinoprotein amine dehydrogenase"/>
    <property type="match status" value="1"/>
</dbReference>
<dbReference type="InterPro" id="IPR011049">
    <property type="entry name" value="Serralysin-like_metalloprot_C"/>
</dbReference>
<dbReference type="Pfam" id="PF02333">
    <property type="entry name" value="Phytase"/>
    <property type="match status" value="1"/>
</dbReference>
<dbReference type="InterPro" id="IPR018946">
    <property type="entry name" value="PhoD-like_MPP"/>
</dbReference>
<dbReference type="SUPFAM" id="SSF51120">
    <property type="entry name" value="beta-Roll"/>
    <property type="match status" value="1"/>
</dbReference>